<gene>
    <name evidence="4" type="ORF">FE782_26850</name>
</gene>
<dbReference type="GO" id="GO:0005737">
    <property type="term" value="C:cytoplasm"/>
    <property type="evidence" value="ECO:0007669"/>
    <property type="project" value="TreeGrafter"/>
</dbReference>
<dbReference type="InterPro" id="IPR017850">
    <property type="entry name" value="Alkaline_phosphatase_core_sf"/>
</dbReference>
<organism evidence="4 5">
    <name type="scientific">Paenibacillus antri</name>
    <dbReference type="NCBI Taxonomy" id="2582848"/>
    <lineage>
        <taxon>Bacteria</taxon>
        <taxon>Bacillati</taxon>
        <taxon>Bacillota</taxon>
        <taxon>Bacilli</taxon>
        <taxon>Bacillales</taxon>
        <taxon>Paenibacillaceae</taxon>
        <taxon>Paenibacillus</taxon>
    </lineage>
</organism>
<accession>A0A5R9G217</accession>
<reference evidence="4 5" key="1">
    <citation type="submission" date="2019-05" db="EMBL/GenBank/DDBJ databases">
        <authorList>
            <person name="Narsing Rao M.P."/>
            <person name="Li W.J."/>
        </authorList>
    </citation>
    <scope>NUCLEOTIDE SEQUENCE [LARGE SCALE GENOMIC DNA]</scope>
    <source>
        <strain evidence="4 5">SYSU_K30003</strain>
    </source>
</reference>
<dbReference type="PANTHER" id="PTHR45953">
    <property type="entry name" value="IDURONATE 2-SULFATASE"/>
    <property type="match status" value="1"/>
</dbReference>
<evidence type="ECO:0000256" key="2">
    <source>
        <dbReference type="ARBA" id="ARBA00022801"/>
    </source>
</evidence>
<dbReference type="AlphaFoldDB" id="A0A5R9G217"/>
<evidence type="ECO:0000256" key="1">
    <source>
        <dbReference type="ARBA" id="ARBA00022723"/>
    </source>
</evidence>
<dbReference type="Pfam" id="PF00884">
    <property type="entry name" value="Sulfatase"/>
    <property type="match status" value="1"/>
</dbReference>
<sequence length="497" mass="55761">MKAKENFGGGRALKPNLLLITVDQMRFDCLSVLNHPIVETPNLDALAARGVLFTSAYSSTPVCIPARAGIMTGMGQRSHGRVGYADGVPWTYDHMLAGELAKDGYHTQCVGKMHVYPTRNLCGFHNVVLHDGYLHHNRKTSTSFGEHFDRCDDYLPWLRRMAGPDADLPDHGLDCNASTMARPWHLDEGLHPTNWTVTESIDFLRRRDPGKPFFLWTSFVRPHSPLDPPQAYFDMYKDADMPEPPIGDWADEAAAERGRFDPTTIVGKLPKRRLDRARAGYYALITHIDDQIGRLLNAIQEHGELQNTLIVFTSDHGELMGDHHLFRKGLPYEGSAKIPFLVCDPGGKLGLEAGSRVEAPIELRDVMPTLLDAAGAPVPETVEGRSLLPLCRGEAADWRNYVHGELAMGEWSNQFLTNGKAKYIWFSQSGKEQFFDLERDPEERTDLARRPERAEELAAWREALVRELEGREEGFVANGKLVAGRPVTPVLRHLRRG</sequence>
<evidence type="ECO:0000259" key="3">
    <source>
        <dbReference type="Pfam" id="PF00884"/>
    </source>
</evidence>
<dbReference type="Proteomes" id="UP000309676">
    <property type="component" value="Unassembled WGS sequence"/>
</dbReference>
<dbReference type="GO" id="GO:0046872">
    <property type="term" value="F:metal ion binding"/>
    <property type="evidence" value="ECO:0007669"/>
    <property type="project" value="UniProtKB-KW"/>
</dbReference>
<dbReference type="GO" id="GO:0004065">
    <property type="term" value="F:arylsulfatase activity"/>
    <property type="evidence" value="ECO:0007669"/>
    <property type="project" value="UniProtKB-EC"/>
</dbReference>
<keyword evidence="1" id="KW-0479">Metal-binding</keyword>
<feature type="domain" description="Sulfatase N-terminal" evidence="3">
    <location>
        <begin position="15"/>
        <end position="376"/>
    </location>
</feature>
<dbReference type="OrthoDB" id="9762324at2"/>
<name>A0A5R9G217_9BACL</name>
<dbReference type="NCBIfam" id="NF010322">
    <property type="entry name" value="PRK13759.1"/>
    <property type="match status" value="1"/>
</dbReference>
<keyword evidence="2 4" id="KW-0378">Hydrolase</keyword>
<proteinExistence type="predicted"/>
<dbReference type="EC" id="3.1.6.1" evidence="4"/>
<comment type="caution">
    <text evidence="4">The sequence shown here is derived from an EMBL/GenBank/DDBJ whole genome shotgun (WGS) entry which is preliminary data.</text>
</comment>
<dbReference type="Gene3D" id="3.40.720.10">
    <property type="entry name" value="Alkaline Phosphatase, subunit A"/>
    <property type="match status" value="1"/>
</dbReference>
<protein>
    <submittedName>
        <fullName evidence="4">Arylsulfatase</fullName>
        <ecNumber evidence="4">3.1.6.1</ecNumber>
    </submittedName>
</protein>
<dbReference type="PANTHER" id="PTHR45953:SF1">
    <property type="entry name" value="IDURONATE 2-SULFATASE"/>
    <property type="match status" value="1"/>
</dbReference>
<dbReference type="EMBL" id="VCIW01000024">
    <property type="protein sequence ID" value="TLS49069.1"/>
    <property type="molecule type" value="Genomic_DNA"/>
</dbReference>
<dbReference type="SUPFAM" id="SSF53649">
    <property type="entry name" value="Alkaline phosphatase-like"/>
    <property type="match status" value="1"/>
</dbReference>
<evidence type="ECO:0000313" key="4">
    <source>
        <dbReference type="EMBL" id="TLS49069.1"/>
    </source>
</evidence>
<dbReference type="InterPro" id="IPR000917">
    <property type="entry name" value="Sulfatase_N"/>
</dbReference>
<keyword evidence="5" id="KW-1185">Reference proteome</keyword>
<evidence type="ECO:0000313" key="5">
    <source>
        <dbReference type="Proteomes" id="UP000309676"/>
    </source>
</evidence>